<organism evidence="6 7">
    <name type="scientific">Cohnella nanjingensis</name>
    <dbReference type="NCBI Taxonomy" id="1387779"/>
    <lineage>
        <taxon>Bacteria</taxon>
        <taxon>Bacillati</taxon>
        <taxon>Bacillota</taxon>
        <taxon>Bacilli</taxon>
        <taxon>Bacillales</taxon>
        <taxon>Paenibacillaceae</taxon>
        <taxon>Cohnella</taxon>
    </lineage>
</organism>
<keyword evidence="7" id="KW-1185">Reference proteome</keyword>
<comment type="similarity">
    <text evidence="4">Belongs to the serpin family.</text>
</comment>
<dbReference type="SUPFAM" id="SSF56574">
    <property type="entry name" value="Serpins"/>
    <property type="match status" value="1"/>
</dbReference>
<reference evidence="6 7" key="1">
    <citation type="submission" date="2020-08" db="EMBL/GenBank/DDBJ databases">
        <title>Cohnella phylogeny.</title>
        <authorList>
            <person name="Dunlap C."/>
        </authorList>
    </citation>
    <scope>NUCLEOTIDE SEQUENCE [LARGE SCALE GENOMIC DNA]</scope>
    <source>
        <strain evidence="6 7">DSM 28246</strain>
    </source>
</reference>
<dbReference type="PANTHER" id="PTHR11461:SF211">
    <property type="entry name" value="GH10112P-RELATED"/>
    <property type="match status" value="1"/>
</dbReference>
<dbReference type="InterPro" id="IPR023796">
    <property type="entry name" value="Serpin_dom"/>
</dbReference>
<name>A0A7X0VGU8_9BACL</name>
<keyword evidence="2" id="KW-0964">Secreted</keyword>
<dbReference type="RefSeq" id="WP_185671339.1">
    <property type="nucleotide sequence ID" value="NZ_JACJVP010000039.1"/>
</dbReference>
<dbReference type="SMART" id="SM00093">
    <property type="entry name" value="SERPIN"/>
    <property type="match status" value="1"/>
</dbReference>
<evidence type="ECO:0000256" key="4">
    <source>
        <dbReference type="RuleBase" id="RU000411"/>
    </source>
</evidence>
<evidence type="ECO:0000313" key="7">
    <source>
        <dbReference type="Proteomes" id="UP000547209"/>
    </source>
</evidence>
<sequence>MRAKQVLIGLFLSSLLASCGKPSLISYEKRAEAASHLDPKIVKAQNAFGLTLHRHLVQEGNDTNVFLSPTSLSTALAMTYNGSAGNTRQAMAITLGWEEMPLEELNKGYKTMNHLLKQTGRGVELNTANSLWSRKGIRLANPFAQTARNDYEAGVEELDFSSKTAHETVNKWVKKQTKGKIPAILNKPLEPSDSLVLVNAIYFNGSWEDEFSPSSTKVEAFRLSDGSTKKVSMMSRTGTYEYAEEDGYQAIRLPYGEGQMDMLVILPDENSSLPALHERLWSDASRWQKPFKERNGEIQLPSFKLEYEKSMDKALQSMGMAVAYDPARADFPLIAPGFNHVISHVMHKTYLEVNEKGTEAAAVTSVTVKATSAEIPLDPFSMNVDRPFFIAIEDRQTGAWLFIGSIYSP</sequence>
<dbReference type="Proteomes" id="UP000547209">
    <property type="component" value="Unassembled WGS sequence"/>
</dbReference>
<dbReference type="AlphaFoldDB" id="A0A7X0VGU8"/>
<dbReference type="Gene3D" id="3.30.497.10">
    <property type="entry name" value="Antithrombin, subunit I, domain 2"/>
    <property type="match status" value="1"/>
</dbReference>
<dbReference type="InterPro" id="IPR036186">
    <property type="entry name" value="Serpin_sf"/>
</dbReference>
<dbReference type="PANTHER" id="PTHR11461">
    <property type="entry name" value="SERINE PROTEASE INHIBITOR, SERPIN"/>
    <property type="match status" value="1"/>
</dbReference>
<dbReference type="InterPro" id="IPR042178">
    <property type="entry name" value="Serpin_sf_1"/>
</dbReference>
<comment type="caution">
    <text evidence="6">The sequence shown here is derived from an EMBL/GenBank/DDBJ whole genome shotgun (WGS) entry which is preliminary data.</text>
</comment>
<evidence type="ECO:0000256" key="3">
    <source>
        <dbReference type="ARBA" id="ARBA00022729"/>
    </source>
</evidence>
<dbReference type="FunFam" id="3.30.497.10:FF:000031">
    <property type="entry name" value="Putative salivary serpin"/>
    <property type="match status" value="1"/>
</dbReference>
<evidence type="ECO:0000259" key="5">
    <source>
        <dbReference type="SMART" id="SM00093"/>
    </source>
</evidence>
<dbReference type="Pfam" id="PF00079">
    <property type="entry name" value="Serpin"/>
    <property type="match status" value="1"/>
</dbReference>
<dbReference type="PROSITE" id="PS51257">
    <property type="entry name" value="PROKAR_LIPOPROTEIN"/>
    <property type="match status" value="1"/>
</dbReference>
<dbReference type="GO" id="GO:0005615">
    <property type="term" value="C:extracellular space"/>
    <property type="evidence" value="ECO:0007669"/>
    <property type="project" value="InterPro"/>
</dbReference>
<comment type="subcellular location">
    <subcellularLocation>
        <location evidence="1">Secreted</location>
    </subcellularLocation>
</comment>
<dbReference type="GO" id="GO:0004867">
    <property type="term" value="F:serine-type endopeptidase inhibitor activity"/>
    <property type="evidence" value="ECO:0007669"/>
    <property type="project" value="InterPro"/>
</dbReference>
<feature type="domain" description="Serpin" evidence="5">
    <location>
        <begin position="50"/>
        <end position="409"/>
    </location>
</feature>
<dbReference type="InterPro" id="IPR023795">
    <property type="entry name" value="Serpin_CS"/>
</dbReference>
<protein>
    <submittedName>
        <fullName evidence="6">Serpin family protein</fullName>
    </submittedName>
</protein>
<evidence type="ECO:0000313" key="6">
    <source>
        <dbReference type="EMBL" id="MBB6673480.1"/>
    </source>
</evidence>
<proteinExistence type="inferred from homology"/>
<keyword evidence="3" id="KW-0732">Signal</keyword>
<evidence type="ECO:0000256" key="2">
    <source>
        <dbReference type="ARBA" id="ARBA00022525"/>
    </source>
</evidence>
<dbReference type="InterPro" id="IPR000215">
    <property type="entry name" value="Serpin_fam"/>
</dbReference>
<gene>
    <name evidence="6" type="ORF">H7C19_22635</name>
</gene>
<dbReference type="Gene3D" id="2.30.39.10">
    <property type="entry name" value="Alpha-1-antitrypsin, domain 1"/>
    <property type="match status" value="1"/>
</dbReference>
<dbReference type="CDD" id="cd19588">
    <property type="entry name" value="serpin_miropin-like"/>
    <property type="match status" value="1"/>
</dbReference>
<accession>A0A7X0VGU8</accession>
<evidence type="ECO:0000256" key="1">
    <source>
        <dbReference type="ARBA" id="ARBA00004613"/>
    </source>
</evidence>
<dbReference type="InterPro" id="IPR042185">
    <property type="entry name" value="Serpin_sf_2"/>
</dbReference>
<dbReference type="PROSITE" id="PS00284">
    <property type="entry name" value="SERPIN"/>
    <property type="match status" value="1"/>
</dbReference>
<dbReference type="EMBL" id="JACJVP010000039">
    <property type="protein sequence ID" value="MBB6673480.1"/>
    <property type="molecule type" value="Genomic_DNA"/>
</dbReference>